<accession>A0A2W5D9S9</accession>
<dbReference type="AlphaFoldDB" id="A0A2W5D9S9"/>
<dbReference type="Proteomes" id="UP000249198">
    <property type="component" value="Unassembled WGS sequence"/>
</dbReference>
<dbReference type="EMBL" id="QFOH01000004">
    <property type="protein sequence ID" value="PZP25837.1"/>
    <property type="molecule type" value="Genomic_DNA"/>
</dbReference>
<comment type="caution">
    <text evidence="1">The sequence shown here is derived from an EMBL/GenBank/DDBJ whole genome shotgun (WGS) entry which is preliminary data.</text>
</comment>
<organism evidence="1 2">
    <name type="scientific">Pseudomonas kuykendallii</name>
    <dbReference type="NCBI Taxonomy" id="1007099"/>
    <lineage>
        <taxon>Bacteria</taxon>
        <taxon>Pseudomonadati</taxon>
        <taxon>Pseudomonadota</taxon>
        <taxon>Gammaproteobacteria</taxon>
        <taxon>Pseudomonadales</taxon>
        <taxon>Pseudomonadaceae</taxon>
        <taxon>Pseudomonas</taxon>
    </lineage>
</organism>
<gene>
    <name evidence="1" type="ORF">DI599_04275</name>
</gene>
<dbReference type="RefSeq" id="WP_273229506.1">
    <property type="nucleotide sequence ID" value="NZ_QFOH01000004.1"/>
</dbReference>
<protein>
    <submittedName>
        <fullName evidence="1">Uncharacterized protein</fullName>
    </submittedName>
</protein>
<sequence>MSVKVKRFEGEEIPDRLRKDDVDVVFEVTADDGSVEYRYSDVDAARTAVNLSEQDKADD</sequence>
<evidence type="ECO:0000313" key="1">
    <source>
        <dbReference type="EMBL" id="PZP25837.1"/>
    </source>
</evidence>
<proteinExistence type="predicted"/>
<reference evidence="1 2" key="1">
    <citation type="submission" date="2017-08" db="EMBL/GenBank/DDBJ databases">
        <title>Infants hospitalized years apart are colonized by the same room-sourced microbial strains.</title>
        <authorList>
            <person name="Brooks B."/>
            <person name="Olm M.R."/>
            <person name="Firek B.A."/>
            <person name="Baker R."/>
            <person name="Thomas B.C."/>
            <person name="Morowitz M.J."/>
            <person name="Banfield J.F."/>
        </authorList>
    </citation>
    <scope>NUCLEOTIDE SEQUENCE [LARGE SCALE GENOMIC DNA]</scope>
    <source>
        <strain evidence="1">S2_009_000_R2_77</strain>
    </source>
</reference>
<name>A0A2W5D9S9_9PSED</name>
<evidence type="ECO:0000313" key="2">
    <source>
        <dbReference type="Proteomes" id="UP000249198"/>
    </source>
</evidence>